<evidence type="ECO:0000313" key="8">
    <source>
        <dbReference type="EMBL" id="OSQ48713.1"/>
    </source>
</evidence>
<feature type="region of interest" description="Disordered" evidence="5">
    <location>
        <begin position="241"/>
        <end position="260"/>
    </location>
</feature>
<dbReference type="NCBIfam" id="NF002343">
    <property type="entry name" value="PRK01305.1-4"/>
    <property type="match status" value="1"/>
</dbReference>
<dbReference type="InterPro" id="IPR016181">
    <property type="entry name" value="Acyl_CoA_acyltransferase"/>
</dbReference>
<feature type="compositionally biased region" description="Basic and acidic residues" evidence="5">
    <location>
        <begin position="241"/>
        <end position="252"/>
    </location>
</feature>
<reference evidence="8 9" key="1">
    <citation type="submission" date="2014-03" db="EMBL/GenBank/DDBJ databases">
        <title>The draft genome sequence of Thalassospira alkalitolerans JCM 18968.</title>
        <authorList>
            <person name="Lai Q."/>
            <person name="Shao Z."/>
        </authorList>
    </citation>
    <scope>NUCLEOTIDE SEQUENCE [LARGE SCALE GENOMIC DNA]</scope>
    <source>
        <strain evidence="8 9">JCM 18968</strain>
    </source>
</reference>
<dbReference type="AlphaFoldDB" id="A0A1Y2LCS6"/>
<comment type="catalytic activity">
    <reaction evidence="4">
        <text>N-terminal L-glutamyl-[protein] + L-leucyl-tRNA(Leu) = N-terminal L-leucyl-L-glutamyl-[protein] + tRNA(Leu) + H(+)</text>
        <dbReference type="Rhea" id="RHEA:50412"/>
        <dbReference type="Rhea" id="RHEA-COMP:9613"/>
        <dbReference type="Rhea" id="RHEA-COMP:9622"/>
        <dbReference type="Rhea" id="RHEA-COMP:12664"/>
        <dbReference type="Rhea" id="RHEA-COMP:12668"/>
        <dbReference type="ChEBI" id="CHEBI:15378"/>
        <dbReference type="ChEBI" id="CHEBI:64721"/>
        <dbReference type="ChEBI" id="CHEBI:78442"/>
        <dbReference type="ChEBI" id="CHEBI:78494"/>
        <dbReference type="ChEBI" id="CHEBI:133041"/>
        <dbReference type="EC" id="2.3.2.29"/>
    </reaction>
</comment>
<keyword evidence="9" id="KW-1185">Reference proteome</keyword>
<comment type="subcellular location">
    <subcellularLocation>
        <location evidence="4">Cytoplasm</location>
    </subcellularLocation>
</comment>
<dbReference type="GO" id="GO:0008914">
    <property type="term" value="F:leucyl-tRNA--protein transferase activity"/>
    <property type="evidence" value="ECO:0007669"/>
    <property type="project" value="UniProtKB-UniRule"/>
</dbReference>
<dbReference type="GO" id="GO:0004057">
    <property type="term" value="F:arginyl-tRNA--protein transferase activity"/>
    <property type="evidence" value="ECO:0007669"/>
    <property type="project" value="InterPro"/>
</dbReference>
<dbReference type="GO" id="GO:0071596">
    <property type="term" value="P:ubiquitin-dependent protein catabolic process via the N-end rule pathway"/>
    <property type="evidence" value="ECO:0007669"/>
    <property type="project" value="InterPro"/>
</dbReference>
<dbReference type="STRING" id="1293890.TALK_07160"/>
<keyword evidence="2 4" id="KW-0808">Transferase</keyword>
<dbReference type="EMBL" id="JFKB01000004">
    <property type="protein sequence ID" value="OSQ48713.1"/>
    <property type="molecule type" value="Genomic_DNA"/>
</dbReference>
<dbReference type="EC" id="2.3.2.29" evidence="4"/>
<evidence type="ECO:0000256" key="4">
    <source>
        <dbReference type="HAMAP-Rule" id="MF_00689"/>
    </source>
</evidence>
<dbReference type="GO" id="GO:0005737">
    <property type="term" value="C:cytoplasm"/>
    <property type="evidence" value="ECO:0007669"/>
    <property type="project" value="UniProtKB-SubCell"/>
</dbReference>
<evidence type="ECO:0000313" key="9">
    <source>
        <dbReference type="Proteomes" id="UP000193396"/>
    </source>
</evidence>
<dbReference type="RefSeq" id="WP_085617350.1">
    <property type="nucleotide sequence ID" value="NZ_JFKB01000004.1"/>
</dbReference>
<accession>A0A1Y2LCS6</accession>
<dbReference type="InterPro" id="IPR030700">
    <property type="entry name" value="N-end_Aminoacyl_Trfase"/>
</dbReference>
<dbReference type="InterPro" id="IPR017138">
    <property type="entry name" value="Asp_Glu_LeuTrfase"/>
</dbReference>
<feature type="domain" description="N-end rule aminoacyl transferase C-terminal" evidence="7">
    <location>
        <begin position="108"/>
        <end position="229"/>
    </location>
</feature>
<feature type="domain" description="N-end aminoacyl transferase N-terminal" evidence="6">
    <location>
        <begin position="19"/>
        <end position="88"/>
    </location>
</feature>
<evidence type="ECO:0000256" key="5">
    <source>
        <dbReference type="SAM" id="MobiDB-lite"/>
    </source>
</evidence>
<sequence length="260" mass="29770">MTVNQRRLTQHYFMTAPMPCPYLAGRFERKLVTELRGPEANNVHDLLSRAGFRRSHSIAYLPACSECDACVPVRVRCQDFKPSKSFRRISARNNDLIRNVLPPSATQEQFQLFSQYQDARHGNGDMARMDARDYRAMIEDSTVDTSIFEYRRPDGSLIAVALVDNLSDGLSAVYSFFDPKEQRRGLGTFIILDMIKEAQSFEIPHVYLGYWIDECRKMSYKMRFQPLEGFKAGEWARMDDGKGALGEPHDTKPASFTSID</sequence>
<keyword evidence="3 4" id="KW-0012">Acyltransferase</keyword>
<comment type="function">
    <text evidence="4">Functions in the N-end rule pathway of protein degradation where it conjugates Leu from its aminoacyl-tRNA to the N-termini of proteins containing an N-terminal aspartate or glutamate.</text>
</comment>
<dbReference type="InterPro" id="IPR007472">
    <property type="entry name" value="N-end_Aminoacyl_Trfase_C"/>
</dbReference>
<evidence type="ECO:0000256" key="1">
    <source>
        <dbReference type="ARBA" id="ARBA00022490"/>
    </source>
</evidence>
<evidence type="ECO:0000256" key="2">
    <source>
        <dbReference type="ARBA" id="ARBA00022679"/>
    </source>
</evidence>
<dbReference type="SUPFAM" id="SSF55729">
    <property type="entry name" value="Acyl-CoA N-acyltransferases (Nat)"/>
    <property type="match status" value="1"/>
</dbReference>
<dbReference type="Proteomes" id="UP000193396">
    <property type="component" value="Unassembled WGS sequence"/>
</dbReference>
<dbReference type="PANTHER" id="PTHR21367">
    <property type="entry name" value="ARGININE-TRNA-PROTEIN TRANSFERASE 1"/>
    <property type="match status" value="1"/>
</dbReference>
<dbReference type="OrthoDB" id="9782022at2"/>
<dbReference type="InterPro" id="IPR007471">
    <property type="entry name" value="N-end_Aminoacyl_Trfase_N"/>
</dbReference>
<evidence type="ECO:0000256" key="3">
    <source>
        <dbReference type="ARBA" id="ARBA00023315"/>
    </source>
</evidence>
<proteinExistence type="inferred from homology"/>
<dbReference type="NCBIfam" id="NF002342">
    <property type="entry name" value="PRK01305.1-3"/>
    <property type="match status" value="1"/>
</dbReference>
<gene>
    <name evidence="4" type="primary">bpt</name>
    <name evidence="8" type="ORF">TALK_07160</name>
</gene>
<dbReference type="Pfam" id="PF04376">
    <property type="entry name" value="ATE_N"/>
    <property type="match status" value="1"/>
</dbReference>
<comment type="catalytic activity">
    <reaction evidence="4">
        <text>N-terminal L-aspartyl-[protein] + L-leucyl-tRNA(Leu) = N-terminal L-leucyl-L-aspartyl-[protein] + tRNA(Leu) + H(+)</text>
        <dbReference type="Rhea" id="RHEA:50420"/>
        <dbReference type="Rhea" id="RHEA-COMP:9613"/>
        <dbReference type="Rhea" id="RHEA-COMP:9622"/>
        <dbReference type="Rhea" id="RHEA-COMP:12669"/>
        <dbReference type="Rhea" id="RHEA-COMP:12674"/>
        <dbReference type="ChEBI" id="CHEBI:15378"/>
        <dbReference type="ChEBI" id="CHEBI:64720"/>
        <dbReference type="ChEBI" id="CHEBI:78442"/>
        <dbReference type="ChEBI" id="CHEBI:78494"/>
        <dbReference type="ChEBI" id="CHEBI:133042"/>
        <dbReference type="EC" id="2.3.2.29"/>
    </reaction>
</comment>
<dbReference type="PIRSF" id="PIRSF037208">
    <property type="entry name" value="ATE_pro_prd"/>
    <property type="match status" value="1"/>
</dbReference>
<dbReference type="PANTHER" id="PTHR21367:SF1">
    <property type="entry name" value="ARGINYL-TRNA--PROTEIN TRANSFERASE 1"/>
    <property type="match status" value="1"/>
</dbReference>
<protein>
    <recommendedName>
        <fullName evidence="4">Aspartate/glutamate leucyltransferase</fullName>
        <ecNumber evidence="4">2.3.2.29</ecNumber>
    </recommendedName>
</protein>
<evidence type="ECO:0000259" key="6">
    <source>
        <dbReference type="Pfam" id="PF04376"/>
    </source>
</evidence>
<comment type="similarity">
    <text evidence="4">Belongs to the R-transferase family. Bpt subfamily.</text>
</comment>
<comment type="caution">
    <text evidence="8">The sequence shown here is derived from an EMBL/GenBank/DDBJ whole genome shotgun (WGS) entry which is preliminary data.</text>
</comment>
<dbReference type="NCBIfam" id="NF002341">
    <property type="entry name" value="PRK01305.1-1"/>
    <property type="match status" value="1"/>
</dbReference>
<dbReference type="CDD" id="cd04301">
    <property type="entry name" value="NAT_SF"/>
    <property type="match status" value="1"/>
</dbReference>
<dbReference type="HAMAP" id="MF_00689">
    <property type="entry name" value="Bpt"/>
    <property type="match status" value="1"/>
</dbReference>
<organism evidence="8 9">
    <name type="scientific">Thalassospira alkalitolerans</name>
    <dbReference type="NCBI Taxonomy" id="1293890"/>
    <lineage>
        <taxon>Bacteria</taxon>
        <taxon>Pseudomonadati</taxon>
        <taxon>Pseudomonadota</taxon>
        <taxon>Alphaproteobacteria</taxon>
        <taxon>Rhodospirillales</taxon>
        <taxon>Thalassospiraceae</taxon>
        <taxon>Thalassospira</taxon>
    </lineage>
</organism>
<keyword evidence="1 4" id="KW-0963">Cytoplasm</keyword>
<evidence type="ECO:0000259" key="7">
    <source>
        <dbReference type="Pfam" id="PF04377"/>
    </source>
</evidence>
<dbReference type="Pfam" id="PF04377">
    <property type="entry name" value="ATE_C"/>
    <property type="match status" value="1"/>
</dbReference>
<name>A0A1Y2LCS6_9PROT</name>
<dbReference type="NCBIfam" id="NF002346">
    <property type="entry name" value="PRK01305.2-3"/>
    <property type="match status" value="1"/>
</dbReference>